<dbReference type="KEGG" id="ant:Arnit_1452"/>
<gene>
    <name evidence="3" type="ordered locus">Arnit_1452</name>
</gene>
<sequence length="366" mass="42678">MLNSSESNDFKSLVLNKTPLIDVRAPIEFKKGSFPYSVNLPLITDEERHLIGIKYKNFGNEEAVMLGHKFVSGEVKEKRIKAWLDFKKDNPNAMLYCFRGGQRSKIVQEWISEYIPEIIRLKGGYKAFRNYLMNEIDNSPKYFNPLILGGHTGSGKTILLKKIENSIDFEGLVNHRGSSFGKKITGQPSQIDFENSLAYELIQKVNKGFMNLLFEDEGKYIGSINIPKNLAEYLSQGSMLVLETSFEERISITFDEYILNAQKDYKKEFEEDYFVFWINDMQTAMKRIEKRLGSMRYKVLNELFIEALNFQNKKGSLEKYKNWIAYLLKEYYDPMYEYQLEKNKKKILLKGSSSVILDYLQTLKLP</sequence>
<dbReference type="Gene3D" id="3.40.250.10">
    <property type="entry name" value="Rhodanese-like domain"/>
    <property type="match status" value="1"/>
</dbReference>
<dbReference type="NCBIfam" id="TIGR03167">
    <property type="entry name" value="tRNA_sel_U_synt"/>
    <property type="match status" value="1"/>
</dbReference>
<dbReference type="InterPro" id="IPR036873">
    <property type="entry name" value="Rhodanese-like_dom_sf"/>
</dbReference>
<evidence type="ECO:0000259" key="2">
    <source>
        <dbReference type="PROSITE" id="PS50206"/>
    </source>
</evidence>
<dbReference type="AlphaFoldDB" id="D5V5H4"/>
<dbReference type="InterPro" id="IPR058840">
    <property type="entry name" value="AAA_SelU"/>
</dbReference>
<dbReference type="SUPFAM" id="SSF52540">
    <property type="entry name" value="P-loop containing nucleoside triphosphate hydrolases"/>
    <property type="match status" value="1"/>
</dbReference>
<dbReference type="GO" id="GO:0043828">
    <property type="term" value="F:tRNA 2-selenouridine synthase activity"/>
    <property type="evidence" value="ECO:0007669"/>
    <property type="project" value="InterPro"/>
</dbReference>
<evidence type="ECO:0000256" key="1">
    <source>
        <dbReference type="ARBA" id="ARBA00023266"/>
    </source>
</evidence>
<dbReference type="SUPFAM" id="SSF52821">
    <property type="entry name" value="Rhodanese/Cell cycle control phosphatase"/>
    <property type="match status" value="1"/>
</dbReference>
<keyword evidence="4" id="KW-1185">Reference proteome</keyword>
<dbReference type="OrthoDB" id="285281at2"/>
<dbReference type="InterPro" id="IPR017582">
    <property type="entry name" value="SelU"/>
</dbReference>
<dbReference type="InterPro" id="IPR001763">
    <property type="entry name" value="Rhodanese-like_dom"/>
</dbReference>
<proteinExistence type="inferred from homology"/>
<reference evidence="3 4" key="1">
    <citation type="journal article" date="2010" name="Stand. Genomic Sci.">
        <title>Complete genome sequence of Arcobacter nitrofigilis type strain (CI).</title>
        <authorList>
            <person name="Pati A."/>
            <person name="Gronow S."/>
            <person name="Lapidus A."/>
            <person name="Copeland A."/>
            <person name="Glavina Del Rio T."/>
            <person name="Nolan M."/>
            <person name="Lucas S."/>
            <person name="Tice H."/>
            <person name="Cheng J.F."/>
            <person name="Han C."/>
            <person name="Chertkov O."/>
            <person name="Bruce D."/>
            <person name="Tapia R."/>
            <person name="Goodwin L."/>
            <person name="Pitluck S."/>
            <person name="Liolios K."/>
            <person name="Ivanova N."/>
            <person name="Mavromatis K."/>
            <person name="Chen A."/>
            <person name="Palaniappan K."/>
            <person name="Land M."/>
            <person name="Hauser L."/>
            <person name="Chang Y.J."/>
            <person name="Jeffries C.D."/>
            <person name="Detter J.C."/>
            <person name="Rohde M."/>
            <person name="Goker M."/>
            <person name="Bristow J."/>
            <person name="Eisen J.A."/>
            <person name="Markowitz V."/>
            <person name="Hugenholtz P."/>
            <person name="Klenk H.P."/>
            <person name="Kyrpides N.C."/>
        </authorList>
    </citation>
    <scope>NUCLEOTIDE SEQUENCE [LARGE SCALE GENOMIC DNA]</scope>
    <source>
        <strain evidence="4">ATCC 33309 / DSM 7299 / CCUG 15893 / LMG 7604 / NCTC 12251 / CI</strain>
    </source>
</reference>
<name>D5V5H4_ARCNC</name>
<dbReference type="InterPro" id="IPR027417">
    <property type="entry name" value="P-loop_NTPase"/>
</dbReference>
<dbReference type="PROSITE" id="PS50206">
    <property type="entry name" value="RHODANESE_3"/>
    <property type="match status" value="1"/>
</dbReference>
<feature type="domain" description="Rhodanese" evidence="2">
    <location>
        <begin position="14"/>
        <end position="137"/>
    </location>
</feature>
<dbReference type="HOGENOM" id="CLU_043456_1_0_7"/>
<evidence type="ECO:0000313" key="4">
    <source>
        <dbReference type="Proteomes" id="UP000000939"/>
    </source>
</evidence>
<dbReference type="NCBIfam" id="NF008750">
    <property type="entry name" value="PRK11784.1-2"/>
    <property type="match status" value="1"/>
</dbReference>
<dbReference type="Pfam" id="PF00581">
    <property type="entry name" value="Rhodanese"/>
    <property type="match status" value="1"/>
</dbReference>
<organism evidence="3 4">
    <name type="scientific">Arcobacter nitrofigilis (strain ATCC 33309 / DSM 7299 / CCUG 15893 / LMG 7604 / NCTC 12251 / CI)</name>
    <name type="common">Campylobacter nitrofigilis</name>
    <dbReference type="NCBI Taxonomy" id="572480"/>
    <lineage>
        <taxon>Bacteria</taxon>
        <taxon>Pseudomonadati</taxon>
        <taxon>Campylobacterota</taxon>
        <taxon>Epsilonproteobacteria</taxon>
        <taxon>Campylobacterales</taxon>
        <taxon>Arcobacteraceae</taxon>
        <taxon>Arcobacter</taxon>
    </lineage>
</organism>
<dbReference type="STRING" id="572480.Arnit_1452"/>
<dbReference type="Pfam" id="PF26341">
    <property type="entry name" value="AAA_SelU"/>
    <property type="match status" value="1"/>
</dbReference>
<dbReference type="HAMAP" id="MF_01622">
    <property type="entry name" value="tRNA_sel_U_synth"/>
    <property type="match status" value="1"/>
</dbReference>
<dbReference type="Proteomes" id="UP000000939">
    <property type="component" value="Chromosome"/>
</dbReference>
<dbReference type="PANTHER" id="PTHR30401">
    <property type="entry name" value="TRNA 2-SELENOURIDINE SYNTHASE"/>
    <property type="match status" value="1"/>
</dbReference>
<dbReference type="PANTHER" id="PTHR30401:SF0">
    <property type="entry name" value="TRNA 2-SELENOURIDINE SYNTHASE"/>
    <property type="match status" value="1"/>
</dbReference>
<dbReference type="EMBL" id="CP001999">
    <property type="protein sequence ID" value="ADG93109.1"/>
    <property type="molecule type" value="Genomic_DNA"/>
</dbReference>
<keyword evidence="1" id="KW-0711">Selenium</keyword>
<protein>
    <submittedName>
        <fullName evidence="3">tRNA 2-selenouridine synthase</fullName>
    </submittedName>
</protein>
<dbReference type="SMART" id="SM00450">
    <property type="entry name" value="RHOD"/>
    <property type="match status" value="1"/>
</dbReference>
<dbReference type="RefSeq" id="WP_013135254.1">
    <property type="nucleotide sequence ID" value="NC_014166.1"/>
</dbReference>
<dbReference type="NCBIfam" id="NF008751">
    <property type="entry name" value="PRK11784.1-3"/>
    <property type="match status" value="1"/>
</dbReference>
<accession>D5V5H4</accession>
<dbReference type="eggNOG" id="COG2603">
    <property type="taxonomic scope" value="Bacteria"/>
</dbReference>
<dbReference type="GO" id="GO:0002098">
    <property type="term" value="P:tRNA wobble uridine modification"/>
    <property type="evidence" value="ECO:0007669"/>
    <property type="project" value="InterPro"/>
</dbReference>
<evidence type="ECO:0000313" key="3">
    <source>
        <dbReference type="EMBL" id="ADG93109.1"/>
    </source>
</evidence>